<dbReference type="AlphaFoldDB" id="A0A0A8YUX4"/>
<organism evidence="1">
    <name type="scientific">Arundo donax</name>
    <name type="common">Giant reed</name>
    <name type="synonym">Donax arundinaceus</name>
    <dbReference type="NCBI Taxonomy" id="35708"/>
    <lineage>
        <taxon>Eukaryota</taxon>
        <taxon>Viridiplantae</taxon>
        <taxon>Streptophyta</taxon>
        <taxon>Embryophyta</taxon>
        <taxon>Tracheophyta</taxon>
        <taxon>Spermatophyta</taxon>
        <taxon>Magnoliopsida</taxon>
        <taxon>Liliopsida</taxon>
        <taxon>Poales</taxon>
        <taxon>Poaceae</taxon>
        <taxon>PACMAD clade</taxon>
        <taxon>Arundinoideae</taxon>
        <taxon>Arundineae</taxon>
        <taxon>Arundo</taxon>
    </lineage>
</organism>
<reference evidence="1" key="2">
    <citation type="journal article" date="2015" name="Data Brief">
        <title>Shoot transcriptome of the giant reed, Arundo donax.</title>
        <authorList>
            <person name="Barrero R.A."/>
            <person name="Guerrero F.D."/>
            <person name="Moolhuijzen P."/>
            <person name="Goolsby J.A."/>
            <person name="Tidwell J."/>
            <person name="Bellgard S.E."/>
            <person name="Bellgard M.I."/>
        </authorList>
    </citation>
    <scope>NUCLEOTIDE SEQUENCE</scope>
    <source>
        <tissue evidence="1">Shoot tissue taken approximately 20 cm above the soil surface</tissue>
    </source>
</reference>
<name>A0A0A8YUX4_ARUDO</name>
<proteinExistence type="predicted"/>
<sequence>MLLELSSCGALNVNDRSFNFMLCYIGQNLDFFTHLFTYSRMMSIENVY</sequence>
<accession>A0A0A8YUX4</accession>
<dbReference type="EMBL" id="GBRH01266961">
    <property type="protein sequence ID" value="JAD30934.1"/>
    <property type="molecule type" value="Transcribed_RNA"/>
</dbReference>
<reference evidence="1" key="1">
    <citation type="submission" date="2014-09" db="EMBL/GenBank/DDBJ databases">
        <authorList>
            <person name="Magalhaes I.L.F."/>
            <person name="Oliveira U."/>
            <person name="Santos F.R."/>
            <person name="Vidigal T.H.D.A."/>
            <person name="Brescovit A.D."/>
            <person name="Santos A.J."/>
        </authorList>
    </citation>
    <scope>NUCLEOTIDE SEQUENCE</scope>
    <source>
        <tissue evidence="1">Shoot tissue taken approximately 20 cm above the soil surface</tissue>
    </source>
</reference>
<protein>
    <submittedName>
        <fullName evidence="1">Uncharacterized protein</fullName>
    </submittedName>
</protein>
<evidence type="ECO:0000313" key="1">
    <source>
        <dbReference type="EMBL" id="JAD30934.1"/>
    </source>
</evidence>